<evidence type="ECO:0000313" key="2">
    <source>
        <dbReference type="Proteomes" id="UP000053881"/>
    </source>
</evidence>
<dbReference type="AlphaFoldDB" id="A0A0Q9Y6S7"/>
<sequence>MDYMSLAIEAKRKKDFELAHKYYGAKMEQDGITAGLLRSISKIFYLEKQNYTALMFALAATHLSLFQYLQEYKNGDLNVKQALEVIPNEIIEQFPHPIGALLMHEPNTLKHIAHSYADQEEVYKDRPAVRMYAEVYYAQVLGDGSHVSKLEEFRLTPEEHLNYEENEYIPLGITIIKDQIKWSEIDNPDVSMLYLV</sequence>
<organism evidence="1 2">
    <name type="scientific">Lederbergia galactosidilytica</name>
    <dbReference type="NCBI Taxonomy" id="217031"/>
    <lineage>
        <taxon>Bacteria</taxon>
        <taxon>Bacillati</taxon>
        <taxon>Bacillota</taxon>
        <taxon>Bacilli</taxon>
        <taxon>Bacillales</taxon>
        <taxon>Bacillaceae</taxon>
        <taxon>Lederbergia</taxon>
    </lineage>
</organism>
<dbReference type="PATRIC" id="fig|217031.4.peg.1736"/>
<comment type="caution">
    <text evidence="1">The sequence shown here is derived from an EMBL/GenBank/DDBJ whole genome shotgun (WGS) entry which is preliminary data.</text>
</comment>
<dbReference type="Proteomes" id="UP000053881">
    <property type="component" value="Unassembled WGS sequence"/>
</dbReference>
<proteinExistence type="predicted"/>
<protein>
    <submittedName>
        <fullName evidence="1">Uncharacterized protein</fullName>
    </submittedName>
</protein>
<gene>
    <name evidence="1" type="ORF">ACA29_05170</name>
</gene>
<dbReference type="EMBL" id="LGPB01000049">
    <property type="protein sequence ID" value="KRG15673.1"/>
    <property type="molecule type" value="Genomic_DNA"/>
</dbReference>
<reference evidence="1 2" key="1">
    <citation type="submission" date="2015-06" db="EMBL/GenBank/DDBJ databases">
        <title>Genome sequencing project of Bacillus galactosidilyticus PL133.</title>
        <authorList>
            <person name="Gaiero J."/>
            <person name="Nicol R."/>
            <person name="Habash M."/>
        </authorList>
    </citation>
    <scope>NUCLEOTIDE SEQUENCE [LARGE SCALE GENOMIC DNA]</scope>
    <source>
        <strain evidence="1 2">PL133</strain>
    </source>
</reference>
<evidence type="ECO:0000313" key="1">
    <source>
        <dbReference type="EMBL" id="KRG15673.1"/>
    </source>
</evidence>
<accession>A0A0Q9Y6S7</accession>
<name>A0A0Q9Y6S7_9BACI</name>